<dbReference type="EMBL" id="JARBHB010000002">
    <property type="protein sequence ID" value="KAJ8894542.1"/>
    <property type="molecule type" value="Genomic_DNA"/>
</dbReference>
<proteinExistence type="predicted"/>
<sequence>MGSQHQSLLIHTEVRRFSRGEVLARLFELNEELQVFIMAEDLSVPGEFAEFLRNEKWPMRCAYLADIFGKLNEVSLSLQGKAKTVFTYFPDNKDINCVQNTFANRSKPAMPSVPEYGELVEIQCSSALKTKFESVPLDEFWVELKKEHPSVAEKATLVLLPFVSIYRCESGFSSYTYTKNKFSNWLDAAPDLCIQLSNIKPNFKTVLSTKMKQFQSSH</sequence>
<protein>
    <submittedName>
        <fullName evidence="1">Uncharacterized protein</fullName>
    </submittedName>
</protein>
<comment type="caution">
    <text evidence="1">The sequence shown here is derived from an EMBL/GenBank/DDBJ whole genome shotgun (WGS) entry which is preliminary data.</text>
</comment>
<accession>A0ABQ9ICX8</accession>
<gene>
    <name evidence="1" type="ORF">PR048_007199</name>
</gene>
<reference evidence="1 2" key="1">
    <citation type="submission" date="2023-02" db="EMBL/GenBank/DDBJ databases">
        <title>LHISI_Scaffold_Assembly.</title>
        <authorList>
            <person name="Stuart O.P."/>
            <person name="Cleave R."/>
            <person name="Magrath M.J.L."/>
            <person name="Mikheyev A.S."/>
        </authorList>
    </citation>
    <scope>NUCLEOTIDE SEQUENCE [LARGE SCALE GENOMIC DNA]</scope>
    <source>
        <strain evidence="1">Daus_M_001</strain>
        <tissue evidence="1">Leg muscle</tissue>
    </source>
</reference>
<name>A0ABQ9ICX8_9NEOP</name>
<evidence type="ECO:0000313" key="1">
    <source>
        <dbReference type="EMBL" id="KAJ8894542.1"/>
    </source>
</evidence>
<dbReference type="PANTHER" id="PTHR45913">
    <property type="entry name" value="EPM2A-INTERACTING PROTEIN 1"/>
    <property type="match status" value="1"/>
</dbReference>
<dbReference type="PANTHER" id="PTHR45913:SF19">
    <property type="entry name" value="LOW QUALITY PROTEIN: ZINC FINGER BED DOMAIN-CONTAINING PROTEIN 5-LIKE"/>
    <property type="match status" value="1"/>
</dbReference>
<dbReference type="Proteomes" id="UP001159363">
    <property type="component" value="Chromosome 2"/>
</dbReference>
<keyword evidence="2" id="KW-1185">Reference proteome</keyword>
<organism evidence="1 2">
    <name type="scientific">Dryococelus australis</name>
    <dbReference type="NCBI Taxonomy" id="614101"/>
    <lineage>
        <taxon>Eukaryota</taxon>
        <taxon>Metazoa</taxon>
        <taxon>Ecdysozoa</taxon>
        <taxon>Arthropoda</taxon>
        <taxon>Hexapoda</taxon>
        <taxon>Insecta</taxon>
        <taxon>Pterygota</taxon>
        <taxon>Neoptera</taxon>
        <taxon>Polyneoptera</taxon>
        <taxon>Phasmatodea</taxon>
        <taxon>Verophasmatodea</taxon>
        <taxon>Anareolatae</taxon>
        <taxon>Phasmatidae</taxon>
        <taxon>Eurycanthinae</taxon>
        <taxon>Dryococelus</taxon>
    </lineage>
</organism>
<evidence type="ECO:0000313" key="2">
    <source>
        <dbReference type="Proteomes" id="UP001159363"/>
    </source>
</evidence>